<dbReference type="PANTHER" id="PTHR43033">
    <property type="entry name" value="TRNA(ILE)-LYSIDINE SYNTHASE-RELATED"/>
    <property type="match status" value="1"/>
</dbReference>
<comment type="subcellular location">
    <subcellularLocation>
        <location evidence="1 8">Cytoplasm</location>
    </subcellularLocation>
</comment>
<dbReference type="Gene3D" id="3.40.50.620">
    <property type="entry name" value="HUPs"/>
    <property type="match status" value="1"/>
</dbReference>
<organism evidence="10 11">
    <name type="scientific">Loigolactobacillus bifermentans DSM 20003</name>
    <dbReference type="NCBI Taxonomy" id="1423726"/>
    <lineage>
        <taxon>Bacteria</taxon>
        <taxon>Bacillati</taxon>
        <taxon>Bacillota</taxon>
        <taxon>Bacilli</taxon>
        <taxon>Lactobacillales</taxon>
        <taxon>Lactobacillaceae</taxon>
        <taxon>Loigolactobacillus</taxon>
    </lineage>
</organism>
<keyword evidence="6" id="KW-0067">ATP-binding</keyword>
<name>A0A0R1H2Z7_9LACO</name>
<accession>A0A0R1H2Z7</accession>
<dbReference type="SUPFAM" id="SSF52402">
    <property type="entry name" value="Adenine nucleotide alpha hydrolases-like"/>
    <property type="match status" value="1"/>
</dbReference>
<evidence type="ECO:0000256" key="1">
    <source>
        <dbReference type="ARBA" id="ARBA00004496"/>
    </source>
</evidence>
<comment type="similarity">
    <text evidence="8">Belongs to the tRNA(Ile)-lysidine synthase family.</text>
</comment>
<comment type="catalytic activity">
    <reaction evidence="7 8">
        <text>cytidine(34) in tRNA(Ile2) + L-lysine + ATP = lysidine(34) in tRNA(Ile2) + AMP + diphosphate + H(+)</text>
        <dbReference type="Rhea" id="RHEA:43744"/>
        <dbReference type="Rhea" id="RHEA-COMP:10625"/>
        <dbReference type="Rhea" id="RHEA-COMP:10670"/>
        <dbReference type="ChEBI" id="CHEBI:15378"/>
        <dbReference type="ChEBI" id="CHEBI:30616"/>
        <dbReference type="ChEBI" id="CHEBI:32551"/>
        <dbReference type="ChEBI" id="CHEBI:33019"/>
        <dbReference type="ChEBI" id="CHEBI:82748"/>
        <dbReference type="ChEBI" id="CHEBI:83665"/>
        <dbReference type="ChEBI" id="CHEBI:456215"/>
        <dbReference type="EC" id="6.3.4.19"/>
    </reaction>
</comment>
<dbReference type="GO" id="GO:0032267">
    <property type="term" value="F:tRNA(Ile)-lysidine synthase activity"/>
    <property type="evidence" value="ECO:0007669"/>
    <property type="project" value="UniProtKB-EC"/>
</dbReference>
<dbReference type="PANTHER" id="PTHR43033:SF1">
    <property type="entry name" value="TRNA(ILE)-LYSIDINE SYNTHASE-RELATED"/>
    <property type="match status" value="1"/>
</dbReference>
<evidence type="ECO:0000256" key="7">
    <source>
        <dbReference type="ARBA" id="ARBA00048539"/>
    </source>
</evidence>
<keyword evidence="2 8" id="KW-0963">Cytoplasm</keyword>
<dbReference type="Pfam" id="PF11734">
    <property type="entry name" value="TilS_C"/>
    <property type="match status" value="1"/>
</dbReference>
<evidence type="ECO:0000259" key="9">
    <source>
        <dbReference type="SMART" id="SM00977"/>
    </source>
</evidence>
<dbReference type="NCBIfam" id="TIGR02432">
    <property type="entry name" value="lysidine_TilS_N"/>
    <property type="match status" value="1"/>
</dbReference>
<dbReference type="HAMAP" id="MF_01161">
    <property type="entry name" value="tRNA_Ile_lys_synt"/>
    <property type="match status" value="1"/>
</dbReference>
<comment type="function">
    <text evidence="8">Ligates lysine onto the cytidine present at position 34 of the AUA codon-specific tRNA(Ile) that contains the anticodon CAU, in an ATP-dependent manner. Cytidine is converted to lysidine, thus changing the amino acid specificity of the tRNA from methionine to isoleucine.</text>
</comment>
<evidence type="ECO:0000256" key="4">
    <source>
        <dbReference type="ARBA" id="ARBA00022694"/>
    </source>
</evidence>
<keyword evidence="4 8" id="KW-0819">tRNA processing</keyword>
<dbReference type="InterPro" id="IPR011063">
    <property type="entry name" value="TilS/TtcA_N"/>
</dbReference>
<dbReference type="SMART" id="SM00977">
    <property type="entry name" value="TilS_C"/>
    <property type="match status" value="1"/>
</dbReference>
<evidence type="ECO:0000256" key="6">
    <source>
        <dbReference type="ARBA" id="ARBA00022840"/>
    </source>
</evidence>
<evidence type="ECO:0000256" key="8">
    <source>
        <dbReference type="HAMAP-Rule" id="MF_01161"/>
    </source>
</evidence>
<evidence type="ECO:0000256" key="5">
    <source>
        <dbReference type="ARBA" id="ARBA00022741"/>
    </source>
</evidence>
<dbReference type="InterPro" id="IPR014729">
    <property type="entry name" value="Rossmann-like_a/b/a_fold"/>
</dbReference>
<dbReference type="Proteomes" id="UP000051461">
    <property type="component" value="Unassembled WGS sequence"/>
</dbReference>
<keyword evidence="11" id="KW-1185">Reference proteome</keyword>
<dbReference type="PATRIC" id="fig|1423726.3.peg.2413"/>
<dbReference type="InterPro" id="IPR012795">
    <property type="entry name" value="tRNA_Ile_lys_synt_N"/>
</dbReference>
<dbReference type="GO" id="GO:0006400">
    <property type="term" value="P:tRNA modification"/>
    <property type="evidence" value="ECO:0007669"/>
    <property type="project" value="UniProtKB-UniRule"/>
</dbReference>
<dbReference type="CDD" id="cd01992">
    <property type="entry name" value="TilS_N"/>
    <property type="match status" value="1"/>
</dbReference>
<evidence type="ECO:0000313" key="10">
    <source>
        <dbReference type="EMBL" id="KRK40924.1"/>
    </source>
</evidence>
<dbReference type="Pfam" id="PF01171">
    <property type="entry name" value="ATP_bind_3"/>
    <property type="match status" value="1"/>
</dbReference>
<dbReference type="InterPro" id="IPR012094">
    <property type="entry name" value="tRNA_Ile_lys_synt"/>
</dbReference>
<evidence type="ECO:0000256" key="2">
    <source>
        <dbReference type="ARBA" id="ARBA00022490"/>
    </source>
</evidence>
<proteinExistence type="inferred from homology"/>
<comment type="caution">
    <text evidence="10">The sequence shown here is derived from an EMBL/GenBank/DDBJ whole genome shotgun (WGS) entry which is preliminary data.</text>
</comment>
<evidence type="ECO:0000313" key="11">
    <source>
        <dbReference type="Proteomes" id="UP000051461"/>
    </source>
</evidence>
<dbReference type="GO" id="GO:0005524">
    <property type="term" value="F:ATP binding"/>
    <property type="evidence" value="ECO:0007669"/>
    <property type="project" value="UniProtKB-KW"/>
</dbReference>
<evidence type="ECO:0000256" key="3">
    <source>
        <dbReference type="ARBA" id="ARBA00022598"/>
    </source>
</evidence>
<dbReference type="STRING" id="1423726.FC07_GL002325"/>
<dbReference type="EC" id="6.3.4.19" evidence="8"/>
<dbReference type="NCBIfam" id="TIGR02433">
    <property type="entry name" value="lysidine_TilS_C"/>
    <property type="match status" value="1"/>
</dbReference>
<protein>
    <recommendedName>
        <fullName evidence="8">tRNA(Ile)-lysidine synthase</fullName>
        <ecNumber evidence="8">6.3.4.19</ecNumber>
    </recommendedName>
    <alternativeName>
        <fullName evidence="8">tRNA(Ile)-2-lysyl-cytidine synthase</fullName>
    </alternativeName>
    <alternativeName>
        <fullName evidence="8">tRNA(Ile)-lysidine synthetase</fullName>
    </alternativeName>
</protein>
<dbReference type="SUPFAM" id="SSF56037">
    <property type="entry name" value="PheT/TilS domain"/>
    <property type="match status" value="1"/>
</dbReference>
<dbReference type="EMBL" id="AZDA01000002">
    <property type="protein sequence ID" value="KRK40924.1"/>
    <property type="molecule type" value="Genomic_DNA"/>
</dbReference>
<feature type="domain" description="Lysidine-tRNA(Ile) synthetase C-terminal" evidence="9">
    <location>
        <begin position="378"/>
        <end position="451"/>
    </location>
</feature>
<dbReference type="InterPro" id="IPR012796">
    <property type="entry name" value="Lysidine-tRNA-synth_C"/>
</dbReference>
<dbReference type="AlphaFoldDB" id="A0A0R1H2Z7"/>
<keyword evidence="3 8" id="KW-0436">Ligase</keyword>
<gene>
    <name evidence="8" type="primary">tilS</name>
    <name evidence="10" type="ORF">FC07_GL002325</name>
</gene>
<comment type="caution">
    <text evidence="8">Lacks conserved residue(s) required for the propagation of feature annotation.</text>
</comment>
<reference evidence="10 11" key="1">
    <citation type="journal article" date="2015" name="Genome Announc.">
        <title>Expanding the biotechnology potential of lactobacilli through comparative genomics of 213 strains and associated genera.</title>
        <authorList>
            <person name="Sun Z."/>
            <person name="Harris H.M."/>
            <person name="McCann A."/>
            <person name="Guo C."/>
            <person name="Argimon S."/>
            <person name="Zhang W."/>
            <person name="Yang X."/>
            <person name="Jeffery I.B."/>
            <person name="Cooney J.C."/>
            <person name="Kagawa T.F."/>
            <person name="Liu W."/>
            <person name="Song Y."/>
            <person name="Salvetti E."/>
            <person name="Wrobel A."/>
            <person name="Rasinkangas P."/>
            <person name="Parkhill J."/>
            <person name="Rea M.C."/>
            <person name="O'Sullivan O."/>
            <person name="Ritari J."/>
            <person name="Douillard F.P."/>
            <person name="Paul Ross R."/>
            <person name="Yang R."/>
            <person name="Briner A.E."/>
            <person name="Felis G.E."/>
            <person name="de Vos W.M."/>
            <person name="Barrangou R."/>
            <person name="Klaenhammer T.R."/>
            <person name="Caufield P.W."/>
            <person name="Cui Y."/>
            <person name="Zhang H."/>
            <person name="O'Toole P.W."/>
        </authorList>
    </citation>
    <scope>NUCLEOTIDE SEQUENCE [LARGE SCALE GENOMIC DNA]</scope>
    <source>
        <strain evidence="10 11">DSM 20003</strain>
    </source>
</reference>
<keyword evidence="5" id="KW-0547">Nucleotide-binding</keyword>
<dbReference type="GO" id="GO:0005737">
    <property type="term" value="C:cytoplasm"/>
    <property type="evidence" value="ECO:0007669"/>
    <property type="project" value="UniProtKB-SubCell"/>
</dbReference>
<sequence>MLQTTFNQIVAQQRWWQPGANVLVAVSTGADSMALLALLQQLPMALRPTIMVAHVNHQLRAASVTEAAYLQDYCQRHQLPLISRSWPVAGHPQSGVEAAARAFRYAFFKQVMAQHQIGTLLTAHHGDDQFETVLMRLLRGGDLHELAGIYQQRPFANGQLVRPLLAFSKAELRTYCQQHQQPFFDDVTNTDVTLTRNRLRQQVIPRLKQENPAARQHVQQYATQLQALLAVGADYAQQQLVQIGAFHDATYQGDIKLWQALPRYAQALVLRQLCAHFLLPQGLELKTAQIQAGLALLQGSKAVGTVTLAGGWRLQRQYQTFKLLQATAKVPVQPAFTLVPHQWQPLGPTCEIGLFPATSAPAGADSYDVLLAPQALPLIIRHRQPGDRLALKHGQQKVKKILIDQKVPATQRAAVWLATTAQHQLLWVIGYKKAQLFNPAQPDKILYRLVVRTTVS</sequence>